<feature type="region of interest" description="Disordered" evidence="1">
    <location>
        <begin position="84"/>
        <end position="148"/>
    </location>
</feature>
<organism evidence="2 3">
    <name type="scientific">Phytophthora pseudosyringae</name>
    <dbReference type="NCBI Taxonomy" id="221518"/>
    <lineage>
        <taxon>Eukaryota</taxon>
        <taxon>Sar</taxon>
        <taxon>Stramenopiles</taxon>
        <taxon>Oomycota</taxon>
        <taxon>Peronosporomycetes</taxon>
        <taxon>Peronosporales</taxon>
        <taxon>Peronosporaceae</taxon>
        <taxon>Phytophthora</taxon>
    </lineage>
</organism>
<evidence type="ECO:0000313" key="2">
    <source>
        <dbReference type="EMBL" id="KAG7377017.1"/>
    </source>
</evidence>
<protein>
    <submittedName>
        <fullName evidence="2">Uncharacterized protein</fullName>
    </submittedName>
</protein>
<sequence>MLEPLLQHLSNLSSADFYQELKTWKNTVETGLHRVESESVNSSATINDRSNADVDDERVEDLLAILDPSDAIATAKLMDALEMTSDGCSTGGGTDDDEVPPTQPTQLKLEPLQQQISTPTESDVDIKRSKEDVCNDPPPPARLSPTATPVRQVDIITVPKPKGRGRARSKKKQLRQTKLTPGPNRLAVHKYPSGLSVPIDQLVTWARNTASVKDVVEMMERYPVQLEDAYLRARTVECQWEAVRPEAYMHNFVIPIDLTRSMQAAATTARNEQHKPDKLEGRVKKHGIVLELVVSIDTKLWKFSR</sequence>
<dbReference type="AlphaFoldDB" id="A0A8T1V6V4"/>
<proteinExistence type="predicted"/>
<dbReference type="OrthoDB" id="128557at2759"/>
<reference evidence="2" key="1">
    <citation type="submission" date="2021-02" db="EMBL/GenBank/DDBJ databases">
        <authorList>
            <person name="Palmer J.M."/>
        </authorList>
    </citation>
    <scope>NUCLEOTIDE SEQUENCE</scope>
    <source>
        <strain evidence="2">SCRP734</strain>
    </source>
</reference>
<gene>
    <name evidence="2" type="ORF">PHYPSEUDO_012324</name>
</gene>
<name>A0A8T1V6V4_9STRA</name>
<feature type="compositionally biased region" description="Polar residues" evidence="1">
    <location>
        <begin position="112"/>
        <end position="121"/>
    </location>
</feature>
<keyword evidence="3" id="KW-1185">Reference proteome</keyword>
<comment type="caution">
    <text evidence="2">The sequence shown here is derived from an EMBL/GenBank/DDBJ whole genome shotgun (WGS) entry which is preliminary data.</text>
</comment>
<feature type="compositionally biased region" description="Basic and acidic residues" evidence="1">
    <location>
        <begin position="124"/>
        <end position="133"/>
    </location>
</feature>
<evidence type="ECO:0000256" key="1">
    <source>
        <dbReference type="SAM" id="MobiDB-lite"/>
    </source>
</evidence>
<dbReference type="EMBL" id="JAGDFM010000590">
    <property type="protein sequence ID" value="KAG7377017.1"/>
    <property type="molecule type" value="Genomic_DNA"/>
</dbReference>
<dbReference type="Proteomes" id="UP000694044">
    <property type="component" value="Unassembled WGS sequence"/>
</dbReference>
<evidence type="ECO:0000313" key="3">
    <source>
        <dbReference type="Proteomes" id="UP000694044"/>
    </source>
</evidence>
<accession>A0A8T1V6V4</accession>